<evidence type="ECO:0000256" key="1">
    <source>
        <dbReference type="ARBA" id="ARBA00023015"/>
    </source>
</evidence>
<dbReference type="InterPro" id="IPR000843">
    <property type="entry name" value="HTH_LacI"/>
</dbReference>
<keyword evidence="1" id="KW-0805">Transcription regulation</keyword>
<organism evidence="5 6">
    <name type="scientific">Mediterraneibacter butyricigenes</name>
    <dbReference type="NCBI Taxonomy" id="2316025"/>
    <lineage>
        <taxon>Bacteria</taxon>
        <taxon>Bacillati</taxon>
        <taxon>Bacillota</taxon>
        <taxon>Clostridia</taxon>
        <taxon>Lachnospirales</taxon>
        <taxon>Lachnospiraceae</taxon>
        <taxon>Mediterraneibacter</taxon>
    </lineage>
</organism>
<reference evidence="6" key="1">
    <citation type="submission" date="2018-09" db="EMBL/GenBank/DDBJ databases">
        <title>Draft Genome Sequence of Mediterraneibacter sp. KCTC 15684.</title>
        <authorList>
            <person name="Kim J.S."/>
            <person name="Han K.I."/>
            <person name="Suh M.K."/>
            <person name="Lee K.C."/>
            <person name="Eom M.K."/>
            <person name="Lee J.H."/>
            <person name="Park S.H."/>
            <person name="Kang S.W."/>
            <person name="Park J.E."/>
            <person name="Oh B.S."/>
            <person name="Yu S.Y."/>
            <person name="Choi S.H."/>
            <person name="Lee D.H."/>
            <person name="Yoon H."/>
            <person name="Kim B."/>
            <person name="Yang S.J."/>
            <person name="Lee J.S."/>
        </authorList>
    </citation>
    <scope>NUCLEOTIDE SEQUENCE [LARGE SCALE GENOMIC DNA]</scope>
    <source>
        <strain evidence="6">KCTC 15684</strain>
    </source>
</reference>
<dbReference type="Proteomes" id="UP000265643">
    <property type="component" value="Unassembled WGS sequence"/>
</dbReference>
<evidence type="ECO:0000313" key="5">
    <source>
        <dbReference type="EMBL" id="GCA65910.1"/>
    </source>
</evidence>
<dbReference type="Gene3D" id="3.40.50.2300">
    <property type="match status" value="2"/>
</dbReference>
<dbReference type="GO" id="GO:0000976">
    <property type="term" value="F:transcription cis-regulatory region binding"/>
    <property type="evidence" value="ECO:0007669"/>
    <property type="project" value="TreeGrafter"/>
</dbReference>
<keyword evidence="6" id="KW-1185">Reference proteome</keyword>
<dbReference type="EMBL" id="BHGK01000001">
    <property type="protein sequence ID" value="GCA65910.1"/>
    <property type="molecule type" value="Genomic_DNA"/>
</dbReference>
<dbReference type="PROSITE" id="PS50932">
    <property type="entry name" value="HTH_LACI_2"/>
    <property type="match status" value="1"/>
</dbReference>
<dbReference type="PROSITE" id="PS00356">
    <property type="entry name" value="HTH_LACI_1"/>
    <property type="match status" value="1"/>
</dbReference>
<gene>
    <name evidence="5" type="primary">purR_1</name>
    <name evidence="5" type="ORF">KGMB01110_03460</name>
</gene>
<dbReference type="Pfam" id="PF00356">
    <property type="entry name" value="LacI"/>
    <property type="match status" value="1"/>
</dbReference>
<dbReference type="GO" id="GO:0003700">
    <property type="term" value="F:DNA-binding transcription factor activity"/>
    <property type="evidence" value="ECO:0007669"/>
    <property type="project" value="TreeGrafter"/>
</dbReference>
<feature type="domain" description="HTH lacI-type" evidence="4">
    <location>
        <begin position="1"/>
        <end position="53"/>
    </location>
</feature>
<dbReference type="Pfam" id="PF13377">
    <property type="entry name" value="Peripla_BP_3"/>
    <property type="match status" value="1"/>
</dbReference>
<comment type="caution">
    <text evidence="5">The sequence shown here is derived from an EMBL/GenBank/DDBJ whole genome shotgun (WGS) entry which is preliminary data.</text>
</comment>
<dbReference type="CDD" id="cd06267">
    <property type="entry name" value="PBP1_LacI_sugar_binding-like"/>
    <property type="match status" value="1"/>
</dbReference>
<protein>
    <submittedName>
        <fullName evidence="5">HTH-type transcriptional repressor PurR</fullName>
    </submittedName>
</protein>
<dbReference type="InterPro" id="IPR046335">
    <property type="entry name" value="LacI/GalR-like_sensor"/>
</dbReference>
<evidence type="ECO:0000256" key="3">
    <source>
        <dbReference type="ARBA" id="ARBA00023163"/>
    </source>
</evidence>
<dbReference type="InterPro" id="IPR010982">
    <property type="entry name" value="Lambda_DNA-bd_dom_sf"/>
</dbReference>
<dbReference type="InterPro" id="IPR028082">
    <property type="entry name" value="Peripla_BP_I"/>
</dbReference>
<name>A0A391NZC2_9FIRM</name>
<proteinExistence type="predicted"/>
<dbReference type="Gene3D" id="1.10.260.40">
    <property type="entry name" value="lambda repressor-like DNA-binding domains"/>
    <property type="match status" value="1"/>
</dbReference>
<dbReference type="CDD" id="cd01392">
    <property type="entry name" value="HTH_LacI"/>
    <property type="match status" value="1"/>
</dbReference>
<sequence>MKDVAALAGVTQPTVSYVINGTATISEEVKEKVNRAIKELNYEPNYTARALKTNRSEIIGILIPDISNEYYSRMVSLISTMLRKRGYTTMVSSTNYEKDTEMDSLRKMLTYNVDGMIVAYQLLNEECWKVLKDAGCNGVVLEGGSAAEGLSCMNTDNFYGAYEAVKFLQKQGRKYIAYVGQHTELEAIRDRFQGYQKAMEEEGMYDPKLVCDTEGPGDKWQEGIHLGKKLLRFGADGILVSSDIVAAGILKTFLNAGKKVPEEVAVIGYDDVPLAEVFVPALSTVAQPIQEMCQFAVERVLDKRSERKTEVLKPKLILRETT</sequence>
<accession>A0A391NZC2</accession>
<dbReference type="AlphaFoldDB" id="A0A391NZC2"/>
<dbReference type="SUPFAM" id="SSF53822">
    <property type="entry name" value="Periplasmic binding protein-like I"/>
    <property type="match status" value="1"/>
</dbReference>
<evidence type="ECO:0000313" key="6">
    <source>
        <dbReference type="Proteomes" id="UP000265643"/>
    </source>
</evidence>
<keyword evidence="2" id="KW-0238">DNA-binding</keyword>
<keyword evidence="3" id="KW-0804">Transcription</keyword>
<evidence type="ECO:0000256" key="2">
    <source>
        <dbReference type="ARBA" id="ARBA00023125"/>
    </source>
</evidence>
<evidence type="ECO:0000259" key="4">
    <source>
        <dbReference type="PROSITE" id="PS50932"/>
    </source>
</evidence>
<dbReference type="PANTHER" id="PTHR30146">
    <property type="entry name" value="LACI-RELATED TRANSCRIPTIONAL REPRESSOR"/>
    <property type="match status" value="1"/>
</dbReference>
<dbReference type="SUPFAM" id="SSF47413">
    <property type="entry name" value="lambda repressor-like DNA-binding domains"/>
    <property type="match status" value="1"/>
</dbReference>
<dbReference type="PANTHER" id="PTHR30146:SF109">
    <property type="entry name" value="HTH-TYPE TRANSCRIPTIONAL REGULATOR GALS"/>
    <property type="match status" value="1"/>
</dbReference>
<dbReference type="SMART" id="SM00354">
    <property type="entry name" value="HTH_LACI"/>
    <property type="match status" value="1"/>
</dbReference>